<dbReference type="EMBL" id="LT554031">
    <property type="protein sequence ID" value="SAM03051.1"/>
    <property type="molecule type" value="Genomic_DNA"/>
</dbReference>
<evidence type="ECO:0000313" key="2">
    <source>
        <dbReference type="EMBL" id="SAM03051.1"/>
    </source>
</evidence>
<feature type="compositionally biased region" description="Basic and acidic residues" evidence="1">
    <location>
        <begin position="65"/>
        <end position="75"/>
    </location>
</feature>
<accession>A0A163JTP2</accession>
<name>A0A163JTP2_ABSGL</name>
<sequence length="92" mass="10083">MQVLVYSCLSVAVKNSVLPRAENEGNKENMAPRIPPKPYSPAQSPLTATTQTNVGHSIPLELDGSGDRQSRHQIDTDDEVEGLTSELKRIRV</sequence>
<organism evidence="2">
    <name type="scientific">Absidia glauca</name>
    <name type="common">Pin mould</name>
    <dbReference type="NCBI Taxonomy" id="4829"/>
    <lineage>
        <taxon>Eukaryota</taxon>
        <taxon>Fungi</taxon>
        <taxon>Fungi incertae sedis</taxon>
        <taxon>Mucoromycota</taxon>
        <taxon>Mucoromycotina</taxon>
        <taxon>Mucoromycetes</taxon>
        <taxon>Mucorales</taxon>
        <taxon>Cunninghamellaceae</taxon>
        <taxon>Absidia</taxon>
    </lineage>
</organism>
<dbReference type="InParanoid" id="A0A163JTP2"/>
<dbReference type="Proteomes" id="UP000078561">
    <property type="component" value="Unassembled WGS sequence"/>
</dbReference>
<keyword evidence="3" id="KW-1185">Reference proteome</keyword>
<gene>
    <name evidence="2" type="primary">ABSGL_08868.1 scaffold 10450</name>
</gene>
<reference evidence="2" key="1">
    <citation type="submission" date="2016-04" db="EMBL/GenBank/DDBJ databases">
        <authorList>
            <person name="Evans L.H."/>
            <person name="Alamgir A."/>
            <person name="Owens N."/>
            <person name="Weber N.D."/>
            <person name="Virtaneva K."/>
            <person name="Barbian K."/>
            <person name="Babar A."/>
            <person name="Rosenke K."/>
        </authorList>
    </citation>
    <scope>NUCLEOTIDE SEQUENCE [LARGE SCALE GENOMIC DNA]</scope>
    <source>
        <strain evidence="2">CBS 101.48</strain>
    </source>
</reference>
<protein>
    <submittedName>
        <fullName evidence="2">Uncharacterized protein</fullName>
    </submittedName>
</protein>
<proteinExistence type="predicted"/>
<dbReference type="AlphaFoldDB" id="A0A163JTP2"/>
<feature type="region of interest" description="Disordered" evidence="1">
    <location>
        <begin position="19"/>
        <end position="92"/>
    </location>
</feature>
<evidence type="ECO:0000313" key="3">
    <source>
        <dbReference type="Proteomes" id="UP000078561"/>
    </source>
</evidence>
<evidence type="ECO:0000256" key="1">
    <source>
        <dbReference type="SAM" id="MobiDB-lite"/>
    </source>
</evidence>
<feature type="compositionally biased region" description="Polar residues" evidence="1">
    <location>
        <begin position="41"/>
        <end position="55"/>
    </location>
</feature>